<evidence type="ECO:0000313" key="2">
    <source>
        <dbReference type="Proteomes" id="UP000070589"/>
    </source>
</evidence>
<sequence>MSEIEVEVKTVGDDRFKSFSVPSDSKIIDLLEKLEQQPEVVVVKRNGKIISEHEKLKDGDKLTIIPVVSGG</sequence>
<dbReference type="InterPro" id="IPR003749">
    <property type="entry name" value="ThiS/MoaD-like"/>
</dbReference>
<dbReference type="Gene3D" id="3.10.20.30">
    <property type="match status" value="1"/>
</dbReference>
<reference evidence="1 2" key="1">
    <citation type="journal article" date="2016" name="Sci. Rep.">
        <title>Metabolic traits of an uncultured archaeal lineage -MSBL1- from brine pools of the Red Sea.</title>
        <authorList>
            <person name="Mwirichia R."/>
            <person name="Alam I."/>
            <person name="Rashid M."/>
            <person name="Vinu M."/>
            <person name="Ba-Alawi W."/>
            <person name="Anthony Kamau A."/>
            <person name="Kamanda Ngugi D."/>
            <person name="Goker M."/>
            <person name="Klenk H.P."/>
            <person name="Bajic V."/>
            <person name="Stingl U."/>
        </authorList>
    </citation>
    <scope>NUCLEOTIDE SEQUENCE [LARGE SCALE GENOMIC DNA]</scope>
    <source>
        <strain evidence="1">SCGC-AAA259D14</strain>
    </source>
</reference>
<name>A0A133U6K7_9EURY</name>
<keyword evidence="2" id="KW-1185">Reference proteome</keyword>
<dbReference type="Proteomes" id="UP000070589">
    <property type="component" value="Unassembled WGS sequence"/>
</dbReference>
<organism evidence="1 2">
    <name type="scientific">candidate division MSBL1 archaeon SCGC-AAA259D14</name>
    <dbReference type="NCBI Taxonomy" id="1698261"/>
    <lineage>
        <taxon>Archaea</taxon>
        <taxon>Methanobacteriati</taxon>
        <taxon>Methanobacteriota</taxon>
        <taxon>candidate division MSBL1</taxon>
    </lineage>
</organism>
<gene>
    <name evidence="1" type="ORF">AKJ62_02315</name>
</gene>
<dbReference type="Pfam" id="PF02597">
    <property type="entry name" value="ThiS"/>
    <property type="match status" value="1"/>
</dbReference>
<dbReference type="SUPFAM" id="SSF54285">
    <property type="entry name" value="MoaD/ThiS"/>
    <property type="match status" value="1"/>
</dbReference>
<dbReference type="InterPro" id="IPR012675">
    <property type="entry name" value="Beta-grasp_dom_sf"/>
</dbReference>
<comment type="caution">
    <text evidence="1">The sequence shown here is derived from an EMBL/GenBank/DDBJ whole genome shotgun (WGS) entry which is preliminary data.</text>
</comment>
<dbReference type="AlphaFoldDB" id="A0A133U6K7"/>
<protein>
    <recommendedName>
        <fullName evidence="3">Thiamine biosynthesis protein ThiS</fullName>
    </recommendedName>
</protein>
<dbReference type="InterPro" id="IPR016155">
    <property type="entry name" value="Mopterin_synth/thiamin_S_b"/>
</dbReference>
<evidence type="ECO:0008006" key="3">
    <source>
        <dbReference type="Google" id="ProtNLM"/>
    </source>
</evidence>
<evidence type="ECO:0000313" key="1">
    <source>
        <dbReference type="EMBL" id="KXA89815.1"/>
    </source>
</evidence>
<proteinExistence type="predicted"/>
<dbReference type="EMBL" id="LHXL01000022">
    <property type="protein sequence ID" value="KXA89815.1"/>
    <property type="molecule type" value="Genomic_DNA"/>
</dbReference>
<accession>A0A133U6K7</accession>
<dbReference type="CDD" id="cd17506">
    <property type="entry name" value="Ubl_SAMP2_like"/>
    <property type="match status" value="1"/>
</dbReference>